<evidence type="ECO:0000256" key="2">
    <source>
        <dbReference type="ARBA" id="ARBA00021099"/>
    </source>
</evidence>
<keyword evidence="3" id="KW-0808">Transferase</keyword>
<dbReference type="InterPro" id="IPR007135">
    <property type="entry name" value="Atg3/Atg10"/>
</dbReference>
<dbReference type="PANTHER" id="PTHR14957">
    <property type="entry name" value="UBIQUITIN-LIKE-CONJUGATING ENZYME ATG10"/>
    <property type="match status" value="1"/>
</dbReference>
<dbReference type="GO" id="GO:0061651">
    <property type="term" value="F:Atg12 conjugating enzyme activity"/>
    <property type="evidence" value="ECO:0007669"/>
    <property type="project" value="TreeGrafter"/>
</dbReference>
<organism evidence="8 9">
    <name type="scientific">Linnemannia schmuckeri</name>
    <dbReference type="NCBI Taxonomy" id="64567"/>
    <lineage>
        <taxon>Eukaryota</taxon>
        <taxon>Fungi</taxon>
        <taxon>Fungi incertae sedis</taxon>
        <taxon>Mucoromycota</taxon>
        <taxon>Mortierellomycotina</taxon>
        <taxon>Mortierellomycetes</taxon>
        <taxon>Mortierellales</taxon>
        <taxon>Mortierellaceae</taxon>
        <taxon>Linnemannia</taxon>
    </lineage>
</organism>
<comment type="caution">
    <text evidence="8">The sequence shown here is derived from an EMBL/GenBank/DDBJ whole genome shotgun (WGS) entry which is preliminary data.</text>
</comment>
<feature type="compositionally biased region" description="Low complexity" evidence="7">
    <location>
        <begin position="69"/>
        <end position="88"/>
    </location>
</feature>
<evidence type="ECO:0000256" key="4">
    <source>
        <dbReference type="ARBA" id="ARBA00022786"/>
    </source>
</evidence>
<gene>
    <name evidence="8" type="ORF">BG015_011509</name>
</gene>
<comment type="similarity">
    <text evidence="1">Belongs to the ATG10 family.</text>
</comment>
<name>A0A9P5V8B3_9FUNG</name>
<dbReference type="GO" id="GO:0005829">
    <property type="term" value="C:cytosol"/>
    <property type="evidence" value="ECO:0007669"/>
    <property type="project" value="TreeGrafter"/>
</dbReference>
<evidence type="ECO:0000256" key="7">
    <source>
        <dbReference type="SAM" id="MobiDB-lite"/>
    </source>
</evidence>
<evidence type="ECO:0000256" key="6">
    <source>
        <dbReference type="ARBA" id="ARBA00029833"/>
    </source>
</evidence>
<dbReference type="Pfam" id="PF03987">
    <property type="entry name" value="Autophagy_act_C"/>
    <property type="match status" value="1"/>
</dbReference>
<dbReference type="GO" id="GO:0000045">
    <property type="term" value="P:autophagosome assembly"/>
    <property type="evidence" value="ECO:0007669"/>
    <property type="project" value="TreeGrafter"/>
</dbReference>
<dbReference type="EMBL" id="JAAAUQ010000897">
    <property type="protein sequence ID" value="KAF9146728.1"/>
    <property type="molecule type" value="Genomic_DNA"/>
</dbReference>
<dbReference type="GO" id="GO:0000422">
    <property type="term" value="P:autophagy of mitochondrion"/>
    <property type="evidence" value="ECO:0007669"/>
    <property type="project" value="TreeGrafter"/>
</dbReference>
<dbReference type="PANTHER" id="PTHR14957:SF1">
    <property type="entry name" value="UBIQUITIN-LIKE-CONJUGATING ENZYME ATG10"/>
    <property type="match status" value="1"/>
</dbReference>
<evidence type="ECO:0000256" key="1">
    <source>
        <dbReference type="ARBA" id="ARBA00005696"/>
    </source>
</evidence>
<proteinExistence type="inferred from homology"/>
<dbReference type="Gene3D" id="3.30.1460.50">
    <property type="match status" value="1"/>
</dbReference>
<sequence>MTSGTHQHQQSGPSARLSYSGFEVAIKAFLHQTRHHAPWSYVEYSPRRGQPLQGYLTLTKLVHSHHTSSEAPSTSTSTSAPSTGTRTATIDPADQLLLDELAEQLDDIPDDDDYEQEQETDPVVEKSANTTLNYLSVNYHIVFSPSYQVPVLYFNAYRPDGAAISLEEIYESLVPEEWRAAIRNAGLNGGISQQDHPVLNTPYFYMHPCETVPLMETILQNNFNPNGSSYLENYIMTWLSFTGQAIGVSVSTDMAAANGQ</sequence>
<dbReference type="AlphaFoldDB" id="A0A9P5V8B3"/>
<evidence type="ECO:0000256" key="3">
    <source>
        <dbReference type="ARBA" id="ARBA00022679"/>
    </source>
</evidence>
<protein>
    <recommendedName>
        <fullName evidence="2">Ubiquitin-like-conjugating enzyme ATG10</fullName>
    </recommendedName>
    <alternativeName>
        <fullName evidence="6">Autophagy-related protein 10</fullName>
    </alternativeName>
</protein>
<keyword evidence="5" id="KW-0072">Autophagy</keyword>
<accession>A0A9P5V8B3</accession>
<reference evidence="8" key="1">
    <citation type="journal article" date="2020" name="Fungal Divers.">
        <title>Resolving the Mortierellaceae phylogeny through synthesis of multi-gene phylogenetics and phylogenomics.</title>
        <authorList>
            <person name="Vandepol N."/>
            <person name="Liber J."/>
            <person name="Desiro A."/>
            <person name="Na H."/>
            <person name="Kennedy M."/>
            <person name="Barry K."/>
            <person name="Grigoriev I.V."/>
            <person name="Miller A.N."/>
            <person name="O'Donnell K."/>
            <person name="Stajich J.E."/>
            <person name="Bonito G."/>
        </authorList>
    </citation>
    <scope>NUCLEOTIDE SEQUENCE</scope>
    <source>
        <strain evidence="8">NRRL 6426</strain>
    </source>
</reference>
<dbReference type="GO" id="GO:0032446">
    <property type="term" value="P:protein modification by small protein conjugation"/>
    <property type="evidence" value="ECO:0007669"/>
    <property type="project" value="TreeGrafter"/>
</dbReference>
<dbReference type="Proteomes" id="UP000748756">
    <property type="component" value="Unassembled WGS sequence"/>
</dbReference>
<dbReference type="OrthoDB" id="4089664at2759"/>
<evidence type="ECO:0000313" key="8">
    <source>
        <dbReference type="EMBL" id="KAF9146728.1"/>
    </source>
</evidence>
<keyword evidence="9" id="KW-1185">Reference proteome</keyword>
<feature type="region of interest" description="Disordered" evidence="7">
    <location>
        <begin position="63"/>
        <end position="88"/>
    </location>
</feature>
<keyword evidence="4" id="KW-0833">Ubl conjugation pathway</keyword>
<evidence type="ECO:0000256" key="5">
    <source>
        <dbReference type="ARBA" id="ARBA00023006"/>
    </source>
</evidence>
<evidence type="ECO:0000313" key="9">
    <source>
        <dbReference type="Proteomes" id="UP000748756"/>
    </source>
</evidence>